<dbReference type="STRING" id="1459636.NTE_01851"/>
<keyword evidence="5" id="KW-1003">Cell membrane</keyword>
<evidence type="ECO:0000313" key="6">
    <source>
        <dbReference type="EMBL" id="AIF83911.1"/>
    </source>
</evidence>
<comment type="subcellular location">
    <subcellularLocation>
        <location evidence="5">Cell membrane</location>
        <topology evidence="5">Multi-pass membrane protein</topology>
    </subcellularLocation>
    <subcellularLocation>
        <location evidence="1">Membrane</location>
        <topology evidence="1">Multi-pass membrane protein</topology>
    </subcellularLocation>
</comment>
<dbReference type="AlphaFoldDB" id="A0A075MQU1"/>
<dbReference type="Pfam" id="PF01925">
    <property type="entry name" value="TauE"/>
    <property type="match status" value="1"/>
</dbReference>
<evidence type="ECO:0000256" key="3">
    <source>
        <dbReference type="ARBA" id="ARBA00022989"/>
    </source>
</evidence>
<evidence type="ECO:0000256" key="1">
    <source>
        <dbReference type="ARBA" id="ARBA00004141"/>
    </source>
</evidence>
<dbReference type="HOGENOM" id="CLU_045498_5_4_2"/>
<keyword evidence="4 5" id="KW-0472">Membrane</keyword>
<keyword evidence="3 5" id="KW-1133">Transmembrane helix</keyword>
<evidence type="ECO:0000313" key="7">
    <source>
        <dbReference type="Proteomes" id="UP000028194"/>
    </source>
</evidence>
<evidence type="ECO:0000256" key="4">
    <source>
        <dbReference type="ARBA" id="ARBA00023136"/>
    </source>
</evidence>
<keyword evidence="7" id="KW-1185">Reference proteome</keyword>
<feature type="transmembrane region" description="Helical" evidence="5">
    <location>
        <begin position="49"/>
        <end position="67"/>
    </location>
</feature>
<feature type="transmembrane region" description="Helical" evidence="5">
    <location>
        <begin position="79"/>
        <end position="98"/>
    </location>
</feature>
<feature type="transmembrane region" description="Helical" evidence="5">
    <location>
        <begin position="9"/>
        <end position="37"/>
    </location>
</feature>
<comment type="similarity">
    <text evidence="5">Belongs to the 4-toluene sulfonate uptake permease (TSUP) (TC 2.A.102) family.</text>
</comment>
<name>A0A075MQU1_9ARCH</name>
<dbReference type="GO" id="GO:0005886">
    <property type="term" value="C:plasma membrane"/>
    <property type="evidence" value="ECO:0007669"/>
    <property type="project" value="UniProtKB-SubCell"/>
</dbReference>
<dbReference type="KEGG" id="nev:NTE_01851"/>
<dbReference type="InterPro" id="IPR051598">
    <property type="entry name" value="TSUP/Inactive_protease-like"/>
</dbReference>
<dbReference type="PANTHER" id="PTHR43701">
    <property type="entry name" value="MEMBRANE TRANSPORTER PROTEIN MJ0441-RELATED"/>
    <property type="match status" value="1"/>
</dbReference>
<accession>A0A075MQU1</accession>
<gene>
    <name evidence="6" type="ORF">NTE_01851</name>
</gene>
<evidence type="ECO:0000256" key="5">
    <source>
        <dbReference type="RuleBase" id="RU363041"/>
    </source>
</evidence>
<proteinExistence type="inferred from homology"/>
<dbReference type="eggNOG" id="arCOG02050">
    <property type="taxonomic scope" value="Archaea"/>
</dbReference>
<dbReference type="PANTHER" id="PTHR43701:SF2">
    <property type="entry name" value="MEMBRANE TRANSPORTER PROTEIN YJNA-RELATED"/>
    <property type="match status" value="1"/>
</dbReference>
<keyword evidence="2 5" id="KW-0812">Transmembrane</keyword>
<evidence type="ECO:0000256" key="2">
    <source>
        <dbReference type="ARBA" id="ARBA00022692"/>
    </source>
</evidence>
<feature type="transmembrane region" description="Helical" evidence="5">
    <location>
        <begin position="238"/>
        <end position="257"/>
    </location>
</feature>
<protein>
    <recommendedName>
        <fullName evidence="5">Probable membrane transporter protein</fullName>
    </recommendedName>
</protein>
<organism evidence="6 7">
    <name type="scientific">Candidatus Nitrososphaera evergladensis SR1</name>
    <dbReference type="NCBI Taxonomy" id="1459636"/>
    <lineage>
        <taxon>Archaea</taxon>
        <taxon>Nitrososphaerota</taxon>
        <taxon>Nitrososphaeria</taxon>
        <taxon>Nitrososphaerales</taxon>
        <taxon>Nitrososphaeraceae</taxon>
        <taxon>Nitrososphaera</taxon>
    </lineage>
</organism>
<reference evidence="6 7" key="1">
    <citation type="journal article" date="2014" name="PLoS ONE">
        <title>Genome Sequence of Candidatus Nitrososphaera evergladensis from Group I.1b Enriched from Everglades Soil Reveals Novel Genomic Features of the Ammonia-Oxidizing Archaea.</title>
        <authorList>
            <person name="Zhalnina K.V."/>
            <person name="Dias R."/>
            <person name="Leonard M.T."/>
            <person name="Dorr de Quadros P."/>
            <person name="Camargo F.A."/>
            <person name="Drew J.C."/>
            <person name="Farmerie W.G."/>
            <person name="Daroub S.H."/>
            <person name="Triplett E.W."/>
        </authorList>
    </citation>
    <scope>NUCLEOTIDE SEQUENCE [LARGE SCALE GENOMIC DNA]</scope>
    <source>
        <strain evidence="6 7">SR1</strain>
    </source>
</reference>
<dbReference type="Proteomes" id="UP000028194">
    <property type="component" value="Chromosome"/>
</dbReference>
<sequence length="259" mass="26856">MLFDIVTTVIVLVAVGLGAGTLGSMLGVGGGIIMGPALTFMGLPPSQTAATSLFAVTSTSVSSTVAFSRQKRIDYRHGLELAAGAVPGAVLGGLISSTISEADFKLYFGILLMAVGTYIVFRSSILKEKEARKISIAQHAAIFAITFGAGIISSLFGVGGGVIFVPVMLLIHRMTIHRATATSQLTLMITSFAGIFTHALLGHPNYVYAVALSAGAVVGAQLGARWSKNAKAASLQKMLGIMLVAVAITFILEWLGVKL</sequence>
<feature type="transmembrane region" description="Helical" evidence="5">
    <location>
        <begin position="104"/>
        <end position="121"/>
    </location>
</feature>
<dbReference type="InterPro" id="IPR002781">
    <property type="entry name" value="TM_pro_TauE-like"/>
</dbReference>
<dbReference type="EMBL" id="CP007174">
    <property type="protein sequence ID" value="AIF83911.1"/>
    <property type="molecule type" value="Genomic_DNA"/>
</dbReference>
<feature type="transmembrane region" description="Helical" evidence="5">
    <location>
        <begin position="142"/>
        <end position="171"/>
    </location>
</feature>
<feature type="transmembrane region" description="Helical" evidence="5">
    <location>
        <begin position="206"/>
        <end position="226"/>
    </location>
</feature>